<feature type="transmembrane region" description="Helical" evidence="9">
    <location>
        <begin position="130"/>
        <end position="152"/>
    </location>
</feature>
<keyword evidence="2" id="KW-0813">Transport</keyword>
<dbReference type="Gene3D" id="1.20.1560.10">
    <property type="entry name" value="ABC transporter type 1, transmembrane domain"/>
    <property type="match status" value="1"/>
</dbReference>
<keyword evidence="5" id="KW-0547">Nucleotide-binding</keyword>
<evidence type="ECO:0000256" key="2">
    <source>
        <dbReference type="ARBA" id="ARBA00022448"/>
    </source>
</evidence>
<keyword evidence="3" id="KW-1003">Cell membrane</keyword>
<evidence type="ECO:0000256" key="8">
    <source>
        <dbReference type="ARBA" id="ARBA00023136"/>
    </source>
</evidence>
<dbReference type="PROSITE" id="PS50893">
    <property type="entry name" value="ABC_TRANSPORTER_2"/>
    <property type="match status" value="1"/>
</dbReference>
<dbReference type="GO" id="GO:0005524">
    <property type="term" value="F:ATP binding"/>
    <property type="evidence" value="ECO:0007669"/>
    <property type="project" value="UniProtKB-KW"/>
</dbReference>
<evidence type="ECO:0000256" key="1">
    <source>
        <dbReference type="ARBA" id="ARBA00004651"/>
    </source>
</evidence>
<comment type="caution">
    <text evidence="12">The sequence shown here is derived from an EMBL/GenBank/DDBJ whole genome shotgun (WGS) entry which is preliminary data.</text>
</comment>
<dbReference type="InterPro" id="IPR003593">
    <property type="entry name" value="AAA+_ATPase"/>
</dbReference>
<dbReference type="PROSITE" id="PS00211">
    <property type="entry name" value="ABC_TRANSPORTER_1"/>
    <property type="match status" value="1"/>
</dbReference>
<proteinExistence type="predicted"/>
<evidence type="ECO:0000256" key="6">
    <source>
        <dbReference type="ARBA" id="ARBA00022840"/>
    </source>
</evidence>
<feature type="transmembrane region" description="Helical" evidence="9">
    <location>
        <begin position="55"/>
        <end position="73"/>
    </location>
</feature>
<dbReference type="GO" id="GO:0005886">
    <property type="term" value="C:plasma membrane"/>
    <property type="evidence" value="ECO:0007669"/>
    <property type="project" value="UniProtKB-SubCell"/>
</dbReference>
<keyword evidence="4 9" id="KW-0812">Transmembrane</keyword>
<keyword evidence="7 9" id="KW-1133">Transmembrane helix</keyword>
<reference evidence="12" key="1">
    <citation type="submission" date="2022-08" db="EMBL/GenBank/DDBJ databases">
        <title>The genomic sequence of strain Paenibacillus sp. SCIV0701.</title>
        <authorList>
            <person name="Zhao H."/>
        </authorList>
    </citation>
    <scope>NUCLEOTIDE SEQUENCE</scope>
    <source>
        <strain evidence="12">SCIV0701</strain>
    </source>
</reference>
<evidence type="ECO:0000313" key="12">
    <source>
        <dbReference type="EMBL" id="MCR2803746.1"/>
    </source>
</evidence>
<dbReference type="Pfam" id="PF00005">
    <property type="entry name" value="ABC_tran"/>
    <property type="match status" value="1"/>
</dbReference>
<dbReference type="InterPro" id="IPR011527">
    <property type="entry name" value="ABC1_TM_dom"/>
</dbReference>
<dbReference type="PANTHER" id="PTHR43394:SF1">
    <property type="entry name" value="ATP-BINDING CASSETTE SUB-FAMILY B MEMBER 10, MITOCHONDRIAL"/>
    <property type="match status" value="1"/>
</dbReference>
<feature type="domain" description="ABC transmembrane type-1" evidence="11">
    <location>
        <begin position="20"/>
        <end position="303"/>
    </location>
</feature>
<dbReference type="FunFam" id="3.40.50.300:FF:000221">
    <property type="entry name" value="Multidrug ABC transporter ATP-binding protein"/>
    <property type="match status" value="1"/>
</dbReference>
<evidence type="ECO:0000259" key="10">
    <source>
        <dbReference type="PROSITE" id="PS50893"/>
    </source>
</evidence>
<dbReference type="PANTHER" id="PTHR43394">
    <property type="entry name" value="ATP-DEPENDENT PERMEASE MDL1, MITOCHONDRIAL"/>
    <property type="match status" value="1"/>
</dbReference>
<evidence type="ECO:0000256" key="4">
    <source>
        <dbReference type="ARBA" id="ARBA00022692"/>
    </source>
</evidence>
<keyword evidence="13" id="KW-1185">Reference proteome</keyword>
<evidence type="ECO:0000313" key="13">
    <source>
        <dbReference type="Proteomes" id="UP001141950"/>
    </source>
</evidence>
<dbReference type="PROSITE" id="PS51257">
    <property type="entry name" value="PROKAR_LIPOPROTEIN"/>
    <property type="match status" value="1"/>
</dbReference>
<dbReference type="PROSITE" id="PS50929">
    <property type="entry name" value="ABC_TM1F"/>
    <property type="match status" value="1"/>
</dbReference>
<keyword evidence="8 9" id="KW-0472">Membrane</keyword>
<evidence type="ECO:0000259" key="11">
    <source>
        <dbReference type="PROSITE" id="PS50929"/>
    </source>
</evidence>
<dbReference type="InterPro" id="IPR039421">
    <property type="entry name" value="Type_1_exporter"/>
</dbReference>
<dbReference type="RefSeq" id="WP_257444300.1">
    <property type="nucleotide sequence ID" value="NZ_JANIPJ010000004.1"/>
</dbReference>
<dbReference type="CDD" id="cd18541">
    <property type="entry name" value="ABC_6TM_TmrB_like"/>
    <property type="match status" value="1"/>
</dbReference>
<dbReference type="InterPro" id="IPR036640">
    <property type="entry name" value="ABC1_TM_sf"/>
</dbReference>
<feature type="transmembrane region" description="Helical" evidence="9">
    <location>
        <begin position="20"/>
        <end position="43"/>
    </location>
</feature>
<protein>
    <submittedName>
        <fullName evidence="12">ABC transporter ATP-binding protein/permease</fullName>
    </submittedName>
</protein>
<feature type="domain" description="ABC transporter" evidence="10">
    <location>
        <begin position="337"/>
        <end position="572"/>
    </location>
</feature>
<accession>A0A9X2MQ47</accession>
<organism evidence="12 13">
    <name type="scientific">Paenibacillus soyae</name>
    <dbReference type="NCBI Taxonomy" id="2969249"/>
    <lineage>
        <taxon>Bacteria</taxon>
        <taxon>Bacillati</taxon>
        <taxon>Bacillota</taxon>
        <taxon>Bacilli</taxon>
        <taxon>Bacillales</taxon>
        <taxon>Paenibacillaceae</taxon>
        <taxon>Paenibacillus</taxon>
    </lineage>
</organism>
<gene>
    <name evidence="12" type="ORF">NQZ67_07605</name>
</gene>
<dbReference type="SMART" id="SM00382">
    <property type="entry name" value="AAA"/>
    <property type="match status" value="1"/>
</dbReference>
<comment type="subcellular location">
    <subcellularLocation>
        <location evidence="1">Cell membrane</location>
        <topology evidence="1">Multi-pass membrane protein</topology>
    </subcellularLocation>
</comment>
<evidence type="ECO:0000256" key="3">
    <source>
        <dbReference type="ARBA" id="ARBA00022475"/>
    </source>
</evidence>
<feature type="transmembrane region" description="Helical" evidence="9">
    <location>
        <begin position="158"/>
        <end position="176"/>
    </location>
</feature>
<dbReference type="Proteomes" id="UP001141950">
    <property type="component" value="Unassembled WGS sequence"/>
</dbReference>
<dbReference type="EMBL" id="JANIPJ010000004">
    <property type="protein sequence ID" value="MCR2803746.1"/>
    <property type="molecule type" value="Genomic_DNA"/>
</dbReference>
<dbReference type="AlphaFoldDB" id="A0A9X2MQ47"/>
<dbReference type="InterPro" id="IPR003439">
    <property type="entry name" value="ABC_transporter-like_ATP-bd"/>
</dbReference>
<name>A0A9X2MQ47_9BACL</name>
<dbReference type="Gene3D" id="3.40.50.300">
    <property type="entry name" value="P-loop containing nucleotide triphosphate hydrolases"/>
    <property type="match status" value="1"/>
</dbReference>
<sequence>MKSKPLFQEHLKKYKGHYGIGAALLSISCLVQLIIPLLLGHFTDLIESMTVTKREIIGIACWIAGIGLLSAFFRSISRIYLFRLARLLEMQVRRKLFMKWESLSAEYFNRQRIGDLMSHAVNDLNIMRDVGMTGVFAAIEAAVLIAVAIFAMAGSVHVGLTLIVLLPLPALTYLAYRFRTRIQDRTTMVQEAIGGLTSRVQEFCAGIRVVKAYAQERAEMKKFQEENARNVETNRLLIEANSSFSALSQAIVGLSYLLSVVFGGLLVMKGGISLGQFVAFNTYLTMLISPVENLGKVINVFQRGKAVDERLRHVLDTAPEVADEEDTLPMEEIEGRIECRHLSFRYPDHKQHVLEDINLSVPPGGSLAIVGKVGSGKTTLVQLLLRLYNPPEGTIFIDGRDIRGIPLQRLRQSVGFVPQEHMLFSTTIGQNIAFDPQHYSGEQISEAAKIAQVHDNIVAFPRQFETALGERGVSLSGGQRQRVSIARAVIKKPSILVFDDSLSAVDTETEERILRNLKKMMKGRTTIITSHRLSAIRHADEIIVMDHGRIVERGNHASLMKEGGLYASIYEKQTMNRAMEG</sequence>
<evidence type="ECO:0000256" key="9">
    <source>
        <dbReference type="SAM" id="Phobius"/>
    </source>
</evidence>
<keyword evidence="6 12" id="KW-0067">ATP-binding</keyword>
<dbReference type="InterPro" id="IPR017871">
    <property type="entry name" value="ABC_transporter-like_CS"/>
</dbReference>
<evidence type="ECO:0000256" key="5">
    <source>
        <dbReference type="ARBA" id="ARBA00022741"/>
    </source>
</evidence>
<dbReference type="GO" id="GO:0015421">
    <property type="term" value="F:ABC-type oligopeptide transporter activity"/>
    <property type="evidence" value="ECO:0007669"/>
    <property type="project" value="TreeGrafter"/>
</dbReference>
<dbReference type="SUPFAM" id="SSF52540">
    <property type="entry name" value="P-loop containing nucleoside triphosphate hydrolases"/>
    <property type="match status" value="1"/>
</dbReference>
<dbReference type="Pfam" id="PF00664">
    <property type="entry name" value="ABC_membrane"/>
    <property type="match status" value="1"/>
</dbReference>
<dbReference type="GO" id="GO:0016887">
    <property type="term" value="F:ATP hydrolysis activity"/>
    <property type="evidence" value="ECO:0007669"/>
    <property type="project" value="InterPro"/>
</dbReference>
<dbReference type="InterPro" id="IPR027417">
    <property type="entry name" value="P-loop_NTPase"/>
</dbReference>
<dbReference type="SUPFAM" id="SSF90123">
    <property type="entry name" value="ABC transporter transmembrane region"/>
    <property type="match status" value="1"/>
</dbReference>
<feature type="transmembrane region" description="Helical" evidence="9">
    <location>
        <begin position="244"/>
        <end position="268"/>
    </location>
</feature>
<evidence type="ECO:0000256" key="7">
    <source>
        <dbReference type="ARBA" id="ARBA00022989"/>
    </source>
</evidence>